<dbReference type="Proteomes" id="UP000235119">
    <property type="component" value="Unassembled WGS sequence"/>
</dbReference>
<dbReference type="RefSeq" id="WP_068813764.1">
    <property type="nucleotide sequence ID" value="NZ_MAKH01000069.1"/>
</dbReference>
<evidence type="ECO:0000313" key="1">
    <source>
        <dbReference type="EMBL" id="PLT10740.1"/>
    </source>
</evidence>
<sequence>MLDHMIFSKLKWFNIPDNADSVFMNGKTWSSHPKTVTIADGTKIYGLTDKYSNSGGSYTIMTDGTWTLTCVGESNGYYAVTGKCNQRMPFTDDDKSANVYLGVVKDVISENWGGKNLLIRLCQAFKALTGKAVSVC</sequence>
<gene>
    <name evidence="1" type="ORF">CYJ79_08675</name>
</gene>
<reference evidence="1 2" key="1">
    <citation type="submission" date="2017-12" db="EMBL/GenBank/DDBJ databases">
        <title>Phylogenetic diversity of female urinary microbiome.</title>
        <authorList>
            <person name="Thomas-White K."/>
            <person name="Wolfe A.J."/>
        </authorList>
    </citation>
    <scope>NUCLEOTIDE SEQUENCE [LARGE SCALE GENOMIC DNA]</scope>
    <source>
        <strain evidence="1 2">UMB0085</strain>
    </source>
</reference>
<comment type="caution">
    <text evidence="1">The sequence shown here is derived from an EMBL/GenBank/DDBJ whole genome shotgun (WGS) entry which is preliminary data.</text>
</comment>
<accession>A0A2N5KWY0</accession>
<protein>
    <submittedName>
        <fullName evidence="1">Uncharacterized protein</fullName>
    </submittedName>
</protein>
<proteinExistence type="predicted"/>
<dbReference type="EMBL" id="PKIW01000046">
    <property type="protein sequence ID" value="PLT10740.1"/>
    <property type="molecule type" value="Genomic_DNA"/>
</dbReference>
<name>A0A2N5KWY0_9LACO</name>
<organism evidence="1 2">
    <name type="scientific">Lactobacillus crispatus</name>
    <dbReference type="NCBI Taxonomy" id="47770"/>
    <lineage>
        <taxon>Bacteria</taxon>
        <taxon>Bacillati</taxon>
        <taxon>Bacillota</taxon>
        <taxon>Bacilli</taxon>
        <taxon>Lactobacillales</taxon>
        <taxon>Lactobacillaceae</taxon>
        <taxon>Lactobacillus</taxon>
    </lineage>
</organism>
<evidence type="ECO:0000313" key="2">
    <source>
        <dbReference type="Proteomes" id="UP000235119"/>
    </source>
</evidence>
<dbReference type="AlphaFoldDB" id="A0A2N5KWY0"/>